<feature type="signal peptide" evidence="2">
    <location>
        <begin position="1"/>
        <end position="21"/>
    </location>
</feature>
<reference evidence="3" key="1">
    <citation type="submission" date="2021-10" db="EMBL/GenBank/DDBJ databases">
        <authorList>
            <person name="Piombo E."/>
        </authorList>
    </citation>
    <scope>NUCLEOTIDE SEQUENCE</scope>
</reference>
<gene>
    <name evidence="3" type="ORF">CSOL1703_00013699</name>
</gene>
<dbReference type="Proteomes" id="UP000775872">
    <property type="component" value="Unassembled WGS sequence"/>
</dbReference>
<feature type="region of interest" description="Disordered" evidence="1">
    <location>
        <begin position="176"/>
        <end position="217"/>
    </location>
</feature>
<feature type="compositionally biased region" description="Basic residues" evidence="1">
    <location>
        <begin position="208"/>
        <end position="217"/>
    </location>
</feature>
<dbReference type="EMBL" id="CABFOC020000031">
    <property type="protein sequence ID" value="CAH0047682.1"/>
    <property type="molecule type" value="Genomic_DNA"/>
</dbReference>
<dbReference type="AlphaFoldDB" id="A0A9N9Z253"/>
<evidence type="ECO:0000313" key="4">
    <source>
        <dbReference type="Proteomes" id="UP000775872"/>
    </source>
</evidence>
<feature type="chain" id="PRO_5040279805" evidence="2">
    <location>
        <begin position="22"/>
        <end position="217"/>
    </location>
</feature>
<accession>A0A9N9Z253</accession>
<evidence type="ECO:0000256" key="2">
    <source>
        <dbReference type="SAM" id="SignalP"/>
    </source>
</evidence>
<sequence>MRLDSFLSQVALMSLAGLGVATEQRELDGRDFNINQPQLEARVFTAPPRLGMRFSPGLPIIINRDFEEVDLETRGLFKDTMKKCQKNPKICEAMRQIVKPGKRDVEEPELQTRKSTMGASGRKRLGSTRQRMCKLFPSACRFPKPKGKRHVEEPQLETRKAPFKSNFKDMVRYSRERARRTKKALKTPSRRSLDYESVPTSRLPFPRTNRRPHAVSV</sequence>
<organism evidence="3 4">
    <name type="scientific">Clonostachys solani</name>
    <dbReference type="NCBI Taxonomy" id="160281"/>
    <lineage>
        <taxon>Eukaryota</taxon>
        <taxon>Fungi</taxon>
        <taxon>Dikarya</taxon>
        <taxon>Ascomycota</taxon>
        <taxon>Pezizomycotina</taxon>
        <taxon>Sordariomycetes</taxon>
        <taxon>Hypocreomycetidae</taxon>
        <taxon>Hypocreales</taxon>
        <taxon>Bionectriaceae</taxon>
        <taxon>Clonostachys</taxon>
    </lineage>
</organism>
<evidence type="ECO:0000256" key="1">
    <source>
        <dbReference type="SAM" id="MobiDB-lite"/>
    </source>
</evidence>
<keyword evidence="4" id="KW-1185">Reference proteome</keyword>
<proteinExistence type="predicted"/>
<keyword evidence="2" id="KW-0732">Signal</keyword>
<evidence type="ECO:0000313" key="3">
    <source>
        <dbReference type="EMBL" id="CAH0047682.1"/>
    </source>
</evidence>
<name>A0A9N9Z253_9HYPO</name>
<comment type="caution">
    <text evidence="3">The sequence shown here is derived from an EMBL/GenBank/DDBJ whole genome shotgun (WGS) entry which is preliminary data.</text>
</comment>
<protein>
    <submittedName>
        <fullName evidence="3">Uncharacterized protein</fullName>
    </submittedName>
</protein>
<feature type="compositionally biased region" description="Basic residues" evidence="1">
    <location>
        <begin position="177"/>
        <end position="189"/>
    </location>
</feature>
<feature type="region of interest" description="Disordered" evidence="1">
    <location>
        <begin position="104"/>
        <end position="128"/>
    </location>
</feature>